<dbReference type="AlphaFoldDB" id="W1P7S7"/>
<evidence type="ECO:0000313" key="3">
    <source>
        <dbReference type="EMBL" id="ERN03709.1"/>
    </source>
</evidence>
<name>W1P7S7_AMBTC</name>
<evidence type="ECO:0000256" key="1">
    <source>
        <dbReference type="SAM" id="MobiDB-lite"/>
    </source>
</evidence>
<dbReference type="Proteomes" id="UP000017836">
    <property type="component" value="Unassembled WGS sequence"/>
</dbReference>
<keyword evidence="2" id="KW-1133">Transmembrane helix</keyword>
<evidence type="ECO:0000256" key="2">
    <source>
        <dbReference type="SAM" id="Phobius"/>
    </source>
</evidence>
<dbReference type="EMBL" id="KI394332">
    <property type="protein sequence ID" value="ERN03709.1"/>
    <property type="molecule type" value="Genomic_DNA"/>
</dbReference>
<proteinExistence type="predicted"/>
<feature type="region of interest" description="Disordered" evidence="1">
    <location>
        <begin position="63"/>
        <end position="90"/>
    </location>
</feature>
<evidence type="ECO:0000313" key="4">
    <source>
        <dbReference type="Proteomes" id="UP000017836"/>
    </source>
</evidence>
<dbReference type="Gramene" id="ERN03709">
    <property type="protein sequence ID" value="ERN03709"/>
    <property type="gene ID" value="AMTR_s00203p00031730"/>
</dbReference>
<keyword evidence="2" id="KW-0812">Transmembrane</keyword>
<keyword evidence="4" id="KW-1185">Reference proteome</keyword>
<feature type="compositionally biased region" description="Basic and acidic residues" evidence="1">
    <location>
        <begin position="66"/>
        <end position="83"/>
    </location>
</feature>
<feature type="transmembrane region" description="Helical" evidence="2">
    <location>
        <begin position="20"/>
        <end position="44"/>
    </location>
</feature>
<gene>
    <name evidence="3" type="ORF">AMTR_s00203p00031730</name>
</gene>
<dbReference type="HOGENOM" id="CLU_188632_0_0_1"/>
<dbReference type="eggNOG" id="ENOG502T0U5">
    <property type="taxonomic scope" value="Eukaryota"/>
</dbReference>
<keyword evidence="2" id="KW-0472">Membrane</keyword>
<protein>
    <submittedName>
        <fullName evidence="3">Uncharacterized protein</fullName>
    </submittedName>
</protein>
<reference evidence="4" key="1">
    <citation type="journal article" date="2013" name="Science">
        <title>The Amborella genome and the evolution of flowering plants.</title>
        <authorList>
            <consortium name="Amborella Genome Project"/>
        </authorList>
    </citation>
    <scope>NUCLEOTIDE SEQUENCE [LARGE SCALE GENOMIC DNA]</scope>
</reference>
<sequence>MTFKYCFVHWLIHNNLPKFATVLVGIIVFPLMAAYVIGVIYLTLRKTKVVTFVEAQETLDQLEGGEEGKKKEEEKDIPYREDLADIPLPE</sequence>
<organism evidence="3 4">
    <name type="scientific">Amborella trichopoda</name>
    <dbReference type="NCBI Taxonomy" id="13333"/>
    <lineage>
        <taxon>Eukaryota</taxon>
        <taxon>Viridiplantae</taxon>
        <taxon>Streptophyta</taxon>
        <taxon>Embryophyta</taxon>
        <taxon>Tracheophyta</taxon>
        <taxon>Spermatophyta</taxon>
        <taxon>Magnoliopsida</taxon>
        <taxon>Amborellales</taxon>
        <taxon>Amborellaceae</taxon>
        <taxon>Amborella</taxon>
    </lineage>
</organism>
<accession>W1P7S7</accession>